<dbReference type="EMBL" id="OW152816">
    <property type="protein sequence ID" value="CAH2066073.1"/>
    <property type="molecule type" value="Genomic_DNA"/>
</dbReference>
<gene>
    <name evidence="1" type="ORF">IPOD504_LOCUS13265</name>
</gene>
<protein>
    <submittedName>
        <fullName evidence="1">Uncharacterized protein</fullName>
    </submittedName>
</protein>
<sequence length="142" mass="16088">MRDRRVDIRAERCSFRDLISAAQRGTVSVGAFSCFGGPLCYDWYGTTGTFIGLVPFRRANGTRRRESTAARHSPPPRLPSRIARASSAVGRPFINAIKSYSIHVLDPSRAFEIPIRERPMNFRCFELEKCRSTFSTPFISVR</sequence>
<evidence type="ECO:0000313" key="1">
    <source>
        <dbReference type="EMBL" id="CAH2066073.1"/>
    </source>
</evidence>
<organism evidence="1 2">
    <name type="scientific">Iphiclides podalirius</name>
    <name type="common">scarce swallowtail</name>
    <dbReference type="NCBI Taxonomy" id="110791"/>
    <lineage>
        <taxon>Eukaryota</taxon>
        <taxon>Metazoa</taxon>
        <taxon>Ecdysozoa</taxon>
        <taxon>Arthropoda</taxon>
        <taxon>Hexapoda</taxon>
        <taxon>Insecta</taxon>
        <taxon>Pterygota</taxon>
        <taxon>Neoptera</taxon>
        <taxon>Endopterygota</taxon>
        <taxon>Lepidoptera</taxon>
        <taxon>Glossata</taxon>
        <taxon>Ditrysia</taxon>
        <taxon>Papilionoidea</taxon>
        <taxon>Papilionidae</taxon>
        <taxon>Papilioninae</taxon>
        <taxon>Iphiclides</taxon>
    </lineage>
</organism>
<reference evidence="1" key="1">
    <citation type="submission" date="2022-03" db="EMBL/GenBank/DDBJ databases">
        <authorList>
            <person name="Martin H S."/>
        </authorList>
    </citation>
    <scope>NUCLEOTIDE SEQUENCE</scope>
</reference>
<evidence type="ECO:0000313" key="2">
    <source>
        <dbReference type="Proteomes" id="UP000837857"/>
    </source>
</evidence>
<keyword evidence="2" id="KW-1185">Reference proteome</keyword>
<name>A0ABN8IT84_9NEOP</name>
<dbReference type="Proteomes" id="UP000837857">
    <property type="component" value="Chromosome 4"/>
</dbReference>
<accession>A0ABN8IT84</accession>
<feature type="non-terminal residue" evidence="1">
    <location>
        <position position="142"/>
    </location>
</feature>
<proteinExistence type="predicted"/>